<reference evidence="1 2" key="1">
    <citation type="journal article" date="2018" name="Front. Plant Sci.">
        <title>Red Clover (Trifolium pratense) and Zigzag Clover (T. medium) - A Picture of Genomic Similarities and Differences.</title>
        <authorList>
            <person name="Dluhosova J."/>
            <person name="Istvanek J."/>
            <person name="Nedelnik J."/>
            <person name="Repkova J."/>
        </authorList>
    </citation>
    <scope>NUCLEOTIDE SEQUENCE [LARGE SCALE GENOMIC DNA]</scope>
    <source>
        <strain evidence="2">cv. 10/8</strain>
        <tissue evidence="1">Leaf</tissue>
    </source>
</reference>
<accession>A0A392NH85</accession>
<comment type="caution">
    <text evidence="1">The sequence shown here is derived from an EMBL/GenBank/DDBJ whole genome shotgun (WGS) entry which is preliminary data.</text>
</comment>
<name>A0A392NH85_9FABA</name>
<proteinExistence type="predicted"/>
<evidence type="ECO:0000313" key="2">
    <source>
        <dbReference type="Proteomes" id="UP000265520"/>
    </source>
</evidence>
<gene>
    <name evidence="1" type="ORF">A2U01_0018871</name>
</gene>
<dbReference type="AlphaFoldDB" id="A0A392NH85"/>
<organism evidence="1 2">
    <name type="scientific">Trifolium medium</name>
    <dbReference type="NCBI Taxonomy" id="97028"/>
    <lineage>
        <taxon>Eukaryota</taxon>
        <taxon>Viridiplantae</taxon>
        <taxon>Streptophyta</taxon>
        <taxon>Embryophyta</taxon>
        <taxon>Tracheophyta</taxon>
        <taxon>Spermatophyta</taxon>
        <taxon>Magnoliopsida</taxon>
        <taxon>eudicotyledons</taxon>
        <taxon>Gunneridae</taxon>
        <taxon>Pentapetalae</taxon>
        <taxon>rosids</taxon>
        <taxon>fabids</taxon>
        <taxon>Fabales</taxon>
        <taxon>Fabaceae</taxon>
        <taxon>Papilionoideae</taxon>
        <taxon>50 kb inversion clade</taxon>
        <taxon>NPAAA clade</taxon>
        <taxon>Hologalegina</taxon>
        <taxon>IRL clade</taxon>
        <taxon>Trifolieae</taxon>
        <taxon>Trifolium</taxon>
    </lineage>
</organism>
<sequence length="86" mass="9907">MVQPNRKDWSRRLDEALWAHRTAYKTPIVMSPYRLVFVEIKSEATNKAFKVNGHRLKTFHENPAVEDATVEELSLEKPSYPPAATP</sequence>
<protein>
    <submittedName>
        <fullName evidence="1">Uncharacterized protein</fullName>
    </submittedName>
</protein>
<dbReference type="Proteomes" id="UP000265520">
    <property type="component" value="Unassembled WGS sequence"/>
</dbReference>
<dbReference type="EMBL" id="LXQA010036135">
    <property type="protein sequence ID" value="MCH97874.1"/>
    <property type="molecule type" value="Genomic_DNA"/>
</dbReference>
<evidence type="ECO:0000313" key="1">
    <source>
        <dbReference type="EMBL" id="MCH97874.1"/>
    </source>
</evidence>
<keyword evidence="2" id="KW-1185">Reference proteome</keyword>